<dbReference type="Gene3D" id="3.40.800.10">
    <property type="entry name" value="Ureohydrolase domain"/>
    <property type="match status" value="1"/>
</dbReference>
<dbReference type="Proteomes" id="UP000310189">
    <property type="component" value="Unassembled WGS sequence"/>
</dbReference>
<sequence>MKIAVAVLAALAHIALAKEPWDDYKHIKAPLFADIVTFAHLEHHQCLTDKHQRFDIAINGLPMDTSVSYRTGARFGPSGIRQGSRRQDPANAWSHYWEANPYTKGIKLVDCGDVPVIAVDNALAYKSIEAAHDTLLNRPTASKHLKHPMLFSFGGDHSVELPILRSLKKVRLAVHGPISLIQIDSHIDTWSSAKKYGFSEDEAPVSHGNMLYHGFREGLFTQQSIQAGIRTRFTDEQDILDNERFGIEMITIEAIDEIGAKGIAERIKERVGDTKAYLTFDIDSIDPAFAGATGTPEPGGLTTREAKAILRNLKGINLVGADIVEVSPPYDTASELTQMVAADIAYEILHLLTSSPLMQRGVDGHDEL</sequence>
<dbReference type="OrthoDB" id="288726at2759"/>
<dbReference type="EMBL" id="SPNW01000084">
    <property type="protein sequence ID" value="TIA86275.1"/>
    <property type="molecule type" value="Genomic_DNA"/>
</dbReference>
<evidence type="ECO:0000256" key="3">
    <source>
        <dbReference type="PIRSR" id="PIRSR036979-1"/>
    </source>
</evidence>
<evidence type="ECO:0000313" key="6">
    <source>
        <dbReference type="EMBL" id="TIA86275.1"/>
    </source>
</evidence>
<accession>A0A4T0FG23</accession>
<evidence type="ECO:0000313" key="7">
    <source>
        <dbReference type="Proteomes" id="UP000310189"/>
    </source>
</evidence>
<dbReference type="PROSITE" id="PS51409">
    <property type="entry name" value="ARGINASE_2"/>
    <property type="match status" value="1"/>
</dbReference>
<evidence type="ECO:0000256" key="5">
    <source>
        <dbReference type="SAM" id="SignalP"/>
    </source>
</evidence>
<dbReference type="InterPro" id="IPR006035">
    <property type="entry name" value="Ureohydrolase"/>
</dbReference>
<dbReference type="GO" id="GO:0046872">
    <property type="term" value="F:metal ion binding"/>
    <property type="evidence" value="ECO:0007669"/>
    <property type="project" value="UniProtKB-KW"/>
</dbReference>
<organism evidence="6 7">
    <name type="scientific">Wallemia hederae</name>
    <dbReference type="NCBI Taxonomy" id="1540922"/>
    <lineage>
        <taxon>Eukaryota</taxon>
        <taxon>Fungi</taxon>
        <taxon>Dikarya</taxon>
        <taxon>Basidiomycota</taxon>
        <taxon>Wallemiomycotina</taxon>
        <taxon>Wallemiomycetes</taxon>
        <taxon>Wallemiales</taxon>
        <taxon>Wallemiaceae</taxon>
        <taxon>Wallemia</taxon>
    </lineage>
</organism>
<dbReference type="FunFam" id="3.40.800.10:FF:000014">
    <property type="entry name" value="Arginase family protein"/>
    <property type="match status" value="1"/>
</dbReference>
<dbReference type="CDD" id="cd11592">
    <property type="entry name" value="Agmatinase_PAH"/>
    <property type="match status" value="1"/>
</dbReference>
<name>A0A4T0FG23_9BASI</name>
<reference evidence="6 7" key="1">
    <citation type="submission" date="2019-03" db="EMBL/GenBank/DDBJ databases">
        <title>Sequencing 23 genomes of Wallemia ichthyophaga.</title>
        <authorList>
            <person name="Gostincar C."/>
        </authorList>
    </citation>
    <scope>NUCLEOTIDE SEQUENCE [LARGE SCALE GENOMIC DNA]</scope>
    <source>
        <strain evidence="6 7">EXF-5753</strain>
    </source>
</reference>
<dbReference type="PRINTS" id="PR00116">
    <property type="entry name" value="ARGINASE"/>
</dbReference>
<evidence type="ECO:0000256" key="4">
    <source>
        <dbReference type="PROSITE-ProRule" id="PRU00742"/>
    </source>
</evidence>
<dbReference type="InterPro" id="IPR023696">
    <property type="entry name" value="Ureohydrolase_dom_sf"/>
</dbReference>
<feature type="binding site" evidence="3">
    <location>
        <position position="157"/>
    </location>
    <ligand>
        <name>Mn(2+)</name>
        <dbReference type="ChEBI" id="CHEBI:29035"/>
        <label>1</label>
    </ligand>
</feature>
<keyword evidence="2" id="KW-0378">Hydrolase</keyword>
<comment type="caution">
    <text evidence="6">The sequence shown here is derived from an EMBL/GenBank/DDBJ whole genome shotgun (WGS) entry which is preliminary data.</text>
</comment>
<dbReference type="GO" id="GO:0033389">
    <property type="term" value="P:putrescine biosynthetic process from arginine, via agmatine"/>
    <property type="evidence" value="ECO:0007669"/>
    <property type="project" value="TreeGrafter"/>
</dbReference>
<gene>
    <name evidence="6" type="ORF">E3P99_03731</name>
</gene>
<evidence type="ECO:0000256" key="1">
    <source>
        <dbReference type="ARBA" id="ARBA00022723"/>
    </source>
</evidence>
<keyword evidence="3" id="KW-0464">Manganese</keyword>
<dbReference type="PIRSF" id="PIRSF036979">
    <property type="entry name" value="Arginase"/>
    <property type="match status" value="1"/>
</dbReference>
<feature type="binding site" evidence="3">
    <location>
        <position position="283"/>
    </location>
    <ligand>
        <name>Mn(2+)</name>
        <dbReference type="ChEBI" id="CHEBI:29035"/>
        <label>1</label>
    </ligand>
</feature>
<feature type="binding site" evidence="3">
    <location>
        <position position="188"/>
    </location>
    <ligand>
        <name>Mn(2+)</name>
        <dbReference type="ChEBI" id="CHEBI:29035"/>
        <label>1</label>
    </ligand>
</feature>
<evidence type="ECO:0008006" key="8">
    <source>
        <dbReference type="Google" id="ProtNLM"/>
    </source>
</evidence>
<feature type="chain" id="PRO_5021018247" description="Agmatinase" evidence="5">
    <location>
        <begin position="18"/>
        <end position="368"/>
    </location>
</feature>
<dbReference type="GO" id="GO:0008783">
    <property type="term" value="F:agmatinase activity"/>
    <property type="evidence" value="ECO:0007669"/>
    <property type="project" value="TreeGrafter"/>
</dbReference>
<feature type="binding site" evidence="3">
    <location>
        <position position="184"/>
    </location>
    <ligand>
        <name>Mn(2+)</name>
        <dbReference type="ChEBI" id="CHEBI:29035"/>
        <label>1</label>
    </ligand>
</feature>
<keyword evidence="1 3" id="KW-0479">Metal-binding</keyword>
<feature type="signal peptide" evidence="5">
    <location>
        <begin position="1"/>
        <end position="17"/>
    </location>
</feature>
<proteinExistence type="inferred from homology"/>
<comment type="similarity">
    <text evidence="4">Belongs to the arginase family.</text>
</comment>
<feature type="binding site" evidence="3">
    <location>
        <position position="186"/>
    </location>
    <ligand>
        <name>Mn(2+)</name>
        <dbReference type="ChEBI" id="CHEBI:29035"/>
        <label>1</label>
    </ligand>
</feature>
<dbReference type="PANTHER" id="PTHR11358:SF26">
    <property type="entry name" value="GUANIDINO ACID HYDROLASE, MITOCHONDRIAL"/>
    <property type="match status" value="1"/>
</dbReference>
<evidence type="ECO:0000256" key="2">
    <source>
        <dbReference type="ARBA" id="ARBA00022801"/>
    </source>
</evidence>
<keyword evidence="5" id="KW-0732">Signal</keyword>
<comment type="cofactor">
    <cofactor evidence="3">
        <name>Mn(2+)</name>
        <dbReference type="ChEBI" id="CHEBI:29035"/>
    </cofactor>
    <text evidence="3">Binds 2 manganese ions per subunit.</text>
</comment>
<dbReference type="AlphaFoldDB" id="A0A4T0FG23"/>
<dbReference type="Pfam" id="PF00491">
    <property type="entry name" value="Arginase"/>
    <property type="match status" value="1"/>
</dbReference>
<protein>
    <recommendedName>
        <fullName evidence="8">Agmatinase</fullName>
    </recommendedName>
</protein>
<dbReference type="PANTHER" id="PTHR11358">
    <property type="entry name" value="ARGINASE/AGMATINASE"/>
    <property type="match status" value="1"/>
</dbReference>
<dbReference type="SUPFAM" id="SSF52768">
    <property type="entry name" value="Arginase/deacetylase"/>
    <property type="match status" value="1"/>
</dbReference>
<keyword evidence="7" id="KW-1185">Reference proteome</keyword>
<feature type="binding site" evidence="3">
    <location>
        <position position="281"/>
    </location>
    <ligand>
        <name>Mn(2+)</name>
        <dbReference type="ChEBI" id="CHEBI:29035"/>
        <label>1</label>
    </ligand>
</feature>